<dbReference type="PROSITE" id="PS51257">
    <property type="entry name" value="PROKAR_LIPOPROTEIN"/>
    <property type="match status" value="1"/>
</dbReference>
<evidence type="ECO:0000256" key="3">
    <source>
        <dbReference type="ARBA" id="ARBA00048488"/>
    </source>
</evidence>
<protein>
    <recommendedName>
        <fullName evidence="1">peptide-methionine (R)-S-oxide reductase</fullName>
        <ecNumber evidence="1">1.8.4.12</ecNumber>
    </recommendedName>
</protein>
<dbReference type="RefSeq" id="WP_379753884.1">
    <property type="nucleotide sequence ID" value="NZ_JBHSYB010000012.1"/>
</dbReference>
<dbReference type="SUPFAM" id="SSF51316">
    <property type="entry name" value="Mss4-like"/>
    <property type="match status" value="1"/>
</dbReference>
<evidence type="ECO:0000256" key="4">
    <source>
        <dbReference type="SAM" id="SignalP"/>
    </source>
</evidence>
<dbReference type="NCBIfam" id="TIGR00357">
    <property type="entry name" value="peptide-methionine (R)-S-oxide reductase MsrB"/>
    <property type="match status" value="1"/>
</dbReference>
<keyword evidence="2 6" id="KW-0560">Oxidoreductase</keyword>
<organism evidence="6 7">
    <name type="scientific">Flavobacterium myungsuense</name>
    <dbReference type="NCBI Taxonomy" id="651823"/>
    <lineage>
        <taxon>Bacteria</taxon>
        <taxon>Pseudomonadati</taxon>
        <taxon>Bacteroidota</taxon>
        <taxon>Flavobacteriia</taxon>
        <taxon>Flavobacteriales</taxon>
        <taxon>Flavobacteriaceae</taxon>
        <taxon>Flavobacterium</taxon>
    </lineage>
</organism>
<evidence type="ECO:0000256" key="2">
    <source>
        <dbReference type="ARBA" id="ARBA00023002"/>
    </source>
</evidence>
<dbReference type="EC" id="1.8.4.12" evidence="1"/>
<evidence type="ECO:0000259" key="5">
    <source>
        <dbReference type="PROSITE" id="PS51790"/>
    </source>
</evidence>
<dbReference type="PROSITE" id="PS51790">
    <property type="entry name" value="MSRB"/>
    <property type="match status" value="1"/>
</dbReference>
<feature type="domain" description="MsrB" evidence="5">
    <location>
        <begin position="62"/>
        <end position="184"/>
    </location>
</feature>
<evidence type="ECO:0000256" key="1">
    <source>
        <dbReference type="ARBA" id="ARBA00012499"/>
    </source>
</evidence>
<evidence type="ECO:0000313" key="7">
    <source>
        <dbReference type="Proteomes" id="UP001597051"/>
    </source>
</evidence>
<reference evidence="7" key="1">
    <citation type="journal article" date="2019" name="Int. J. Syst. Evol. Microbiol.">
        <title>The Global Catalogue of Microorganisms (GCM) 10K type strain sequencing project: providing services to taxonomists for standard genome sequencing and annotation.</title>
        <authorList>
            <consortium name="The Broad Institute Genomics Platform"/>
            <consortium name="The Broad Institute Genome Sequencing Center for Infectious Disease"/>
            <person name="Wu L."/>
            <person name="Ma J."/>
        </authorList>
    </citation>
    <scope>NUCLEOTIDE SEQUENCE [LARGE SCALE GENOMIC DNA]</scope>
    <source>
        <strain evidence="7">CECT 7649</strain>
    </source>
</reference>
<comment type="catalytic activity">
    <reaction evidence="3">
        <text>L-methionyl-[protein] + [thioredoxin]-disulfide + H2O = L-methionyl-(R)-S-oxide-[protein] + [thioredoxin]-dithiol</text>
        <dbReference type="Rhea" id="RHEA:24164"/>
        <dbReference type="Rhea" id="RHEA-COMP:10698"/>
        <dbReference type="Rhea" id="RHEA-COMP:10700"/>
        <dbReference type="Rhea" id="RHEA-COMP:12313"/>
        <dbReference type="Rhea" id="RHEA-COMP:12314"/>
        <dbReference type="ChEBI" id="CHEBI:15377"/>
        <dbReference type="ChEBI" id="CHEBI:16044"/>
        <dbReference type="ChEBI" id="CHEBI:29950"/>
        <dbReference type="ChEBI" id="CHEBI:45764"/>
        <dbReference type="ChEBI" id="CHEBI:50058"/>
        <dbReference type="EC" id="1.8.4.12"/>
    </reaction>
</comment>
<dbReference type="GO" id="GO:0033743">
    <property type="term" value="F:peptide-methionine (R)-S-oxide reductase activity"/>
    <property type="evidence" value="ECO:0007669"/>
    <property type="project" value="UniProtKB-EC"/>
</dbReference>
<dbReference type="Pfam" id="PF01641">
    <property type="entry name" value="SelR"/>
    <property type="match status" value="1"/>
</dbReference>
<keyword evidence="4" id="KW-0732">Signal</keyword>
<keyword evidence="7" id="KW-1185">Reference proteome</keyword>
<sequence length="186" mass="21091">MKKRVLIITILSSLPLLIFQACGQNQIKKVESIKSNPMENKISKSGNPYYSRTSTENVIVSDAEWKKILPEDLYQVARKANTERAFTGTLWNSETKGTYYCAVCGNKLFRSNQKFVSSCGWPSFFEQENKSSIVFKDDNSYGMQRIEALCGRCDSHLGHLFDDGPEPTGKRYCMNAVSLEFDPDTK</sequence>
<accession>A0ABW3IZD1</accession>
<dbReference type="InterPro" id="IPR002579">
    <property type="entry name" value="Met_Sox_Rdtase_MsrB_dom"/>
</dbReference>
<dbReference type="PANTHER" id="PTHR10173:SF52">
    <property type="entry name" value="METHIONINE-R-SULFOXIDE REDUCTASE B1"/>
    <property type="match status" value="1"/>
</dbReference>
<dbReference type="InterPro" id="IPR011057">
    <property type="entry name" value="Mss4-like_sf"/>
</dbReference>
<dbReference type="EMBL" id="JBHTIZ010000011">
    <property type="protein sequence ID" value="MFD0983527.1"/>
    <property type="molecule type" value="Genomic_DNA"/>
</dbReference>
<gene>
    <name evidence="6" type="primary">msrB</name>
    <name evidence="6" type="ORF">ACFQ0S_03460</name>
</gene>
<feature type="chain" id="PRO_5045693558" description="peptide-methionine (R)-S-oxide reductase" evidence="4">
    <location>
        <begin position="24"/>
        <end position="186"/>
    </location>
</feature>
<proteinExistence type="predicted"/>
<name>A0ABW3IZD1_9FLAO</name>
<comment type="caution">
    <text evidence="6">The sequence shown here is derived from an EMBL/GenBank/DDBJ whole genome shotgun (WGS) entry which is preliminary data.</text>
</comment>
<dbReference type="Proteomes" id="UP001597051">
    <property type="component" value="Unassembled WGS sequence"/>
</dbReference>
<dbReference type="InterPro" id="IPR028427">
    <property type="entry name" value="Met_Sox_Rdtase_MsrB"/>
</dbReference>
<feature type="signal peptide" evidence="4">
    <location>
        <begin position="1"/>
        <end position="23"/>
    </location>
</feature>
<dbReference type="PANTHER" id="PTHR10173">
    <property type="entry name" value="METHIONINE SULFOXIDE REDUCTASE"/>
    <property type="match status" value="1"/>
</dbReference>
<dbReference type="Gene3D" id="2.170.150.20">
    <property type="entry name" value="Peptide methionine sulfoxide reductase"/>
    <property type="match status" value="1"/>
</dbReference>
<evidence type="ECO:0000313" key="6">
    <source>
        <dbReference type="EMBL" id="MFD0983527.1"/>
    </source>
</evidence>